<sequence length="101" mass="11804">MVDQDVLEKLGRYREDHCRCQTHEVKEDEESCSSRRNFHTFTEARTKVGSCTIHHLAARNRPFTVRFARHLMLSQSRSNISFANVKAANIVHTIRTYEEVV</sequence>
<dbReference type="EMBL" id="DF238809">
    <property type="protein sequence ID" value="GAC97366.1"/>
    <property type="molecule type" value="Genomic_DNA"/>
</dbReference>
<proteinExistence type="predicted"/>
<dbReference type="HOGENOM" id="CLU_2292923_0_0_1"/>
<dbReference type="RefSeq" id="XP_012190953.1">
    <property type="nucleotide sequence ID" value="XM_012335563.1"/>
</dbReference>
<evidence type="ECO:0000313" key="1">
    <source>
        <dbReference type="EMBL" id="GAC97366.1"/>
    </source>
</evidence>
<evidence type="ECO:0000313" key="2">
    <source>
        <dbReference type="Proteomes" id="UP000014071"/>
    </source>
</evidence>
<reference evidence="2" key="1">
    <citation type="journal article" date="2013" name="Genome Announc.">
        <title>Draft genome sequence of the basidiomycetous yeast-like fungus Pseudozyma hubeiensis SY62, which produces an abundant amount of the biosurfactant mannosylerythritol lipids.</title>
        <authorList>
            <person name="Konishi M."/>
            <person name="Hatada Y."/>
            <person name="Horiuchi J."/>
        </authorList>
    </citation>
    <scope>NUCLEOTIDE SEQUENCE [LARGE SCALE GENOMIC DNA]</scope>
    <source>
        <strain evidence="2">SY62</strain>
    </source>
</reference>
<organism evidence="1 2">
    <name type="scientific">Pseudozyma hubeiensis (strain SY62)</name>
    <name type="common">Yeast</name>
    <dbReference type="NCBI Taxonomy" id="1305764"/>
    <lineage>
        <taxon>Eukaryota</taxon>
        <taxon>Fungi</taxon>
        <taxon>Dikarya</taxon>
        <taxon>Basidiomycota</taxon>
        <taxon>Ustilaginomycotina</taxon>
        <taxon>Ustilaginomycetes</taxon>
        <taxon>Ustilaginales</taxon>
        <taxon>Ustilaginaceae</taxon>
        <taxon>Pseudozyma</taxon>
    </lineage>
</organism>
<dbReference type="Proteomes" id="UP000014071">
    <property type="component" value="Unassembled WGS sequence"/>
</dbReference>
<name>R9P7P4_PSEHS</name>
<accession>R9P7P4</accession>
<keyword evidence="2" id="KW-1185">Reference proteome</keyword>
<dbReference type="AlphaFoldDB" id="R9P7P4"/>
<dbReference type="GeneID" id="24110232"/>
<protein>
    <submittedName>
        <fullName evidence="1">Uncharacterized protein</fullName>
    </submittedName>
</protein>
<gene>
    <name evidence="1" type="ORF">PHSY_004951</name>
</gene>